<dbReference type="GO" id="GO:0008047">
    <property type="term" value="F:enzyme activator activity"/>
    <property type="evidence" value="ECO:0007669"/>
    <property type="project" value="InterPro"/>
</dbReference>
<evidence type="ECO:0000256" key="3">
    <source>
        <dbReference type="ARBA" id="ARBA00022490"/>
    </source>
</evidence>
<evidence type="ECO:0000313" key="7">
    <source>
        <dbReference type="Proteomes" id="UP001219355"/>
    </source>
</evidence>
<keyword evidence="3" id="KW-0963">Cytoplasm</keyword>
<evidence type="ECO:0000313" key="6">
    <source>
        <dbReference type="EMBL" id="WEW56426.1"/>
    </source>
</evidence>
<name>A0AAF0IHA3_9EURO</name>
<dbReference type="CDD" id="cd13182">
    <property type="entry name" value="EVH1-like_Dcp1"/>
    <property type="match status" value="1"/>
</dbReference>
<accession>A0AAF0IHA3</accession>
<evidence type="ECO:0000256" key="2">
    <source>
        <dbReference type="ARBA" id="ARBA00008778"/>
    </source>
</evidence>
<evidence type="ECO:0000256" key="4">
    <source>
        <dbReference type="ARBA" id="ARBA00022664"/>
    </source>
</evidence>
<dbReference type="GO" id="GO:0000932">
    <property type="term" value="C:P-body"/>
    <property type="evidence" value="ECO:0007669"/>
    <property type="project" value="TreeGrafter"/>
</dbReference>
<dbReference type="Gene3D" id="2.30.29.30">
    <property type="entry name" value="Pleckstrin-homology domain (PH domain)/Phosphotyrosine-binding domain (PTB)"/>
    <property type="match status" value="1"/>
</dbReference>
<comment type="similarity">
    <text evidence="2">Belongs to the DCP1 family.</text>
</comment>
<dbReference type="GO" id="GO:0006397">
    <property type="term" value="P:mRNA processing"/>
    <property type="evidence" value="ECO:0007669"/>
    <property type="project" value="UniProtKB-KW"/>
</dbReference>
<dbReference type="FunFam" id="2.30.29.30:FF:000444">
    <property type="entry name" value="Decapping enzyme Dcp1, putative"/>
    <property type="match status" value="1"/>
</dbReference>
<feature type="region of interest" description="Disordered" evidence="5">
    <location>
        <begin position="217"/>
        <end position="237"/>
    </location>
</feature>
<dbReference type="PANTHER" id="PTHR16290:SF0">
    <property type="entry name" value="DECAPPING PROTEIN 1, ISOFORM A"/>
    <property type="match status" value="1"/>
</dbReference>
<feature type="region of interest" description="Disordered" evidence="5">
    <location>
        <begin position="1"/>
        <end position="28"/>
    </location>
</feature>
<dbReference type="InterPro" id="IPR010334">
    <property type="entry name" value="Dcp1"/>
</dbReference>
<dbReference type="PANTHER" id="PTHR16290">
    <property type="entry name" value="TRANSCRIPTION FACTOR SMIF DECAPPING ENZYME DCP1"/>
    <property type="match status" value="1"/>
</dbReference>
<keyword evidence="4" id="KW-0507">mRNA processing</keyword>
<dbReference type="GO" id="GO:0000290">
    <property type="term" value="P:deadenylation-dependent decapping of nuclear-transcribed mRNA"/>
    <property type="evidence" value="ECO:0007669"/>
    <property type="project" value="InterPro"/>
</dbReference>
<gene>
    <name evidence="6" type="ORF">PRK78_001869</name>
</gene>
<dbReference type="SUPFAM" id="SSF50729">
    <property type="entry name" value="PH domain-like"/>
    <property type="match status" value="1"/>
</dbReference>
<sequence length="315" mass="34611">MTLRKTRVNPQRQSRHQHALSASSINNIQPSDYESDIQNYALQENQMATSPPANPPPTRSNEDLNITVVRRYNPSISTILSLAPFAVVYIFSATTQLWEKTGIEGTLFVCQLTKGEQGEERYSVMVLNRRGMDNFEANLCNGDDVELTDEYVILKVDGLEKGYKGATRSADERSSVIYGLWIFSEPAPSSTAETRTLNAQMLKECAIHAGESKKLAEERAAAERSQSAHAEEASGSVPMNRQFSLKDLFGQQRAQDDAWSVKVHSAVNELDPQALLQPAANQPGGWHVPPGDPEGKASNGNDVLGNLFRKAGLGH</sequence>
<evidence type="ECO:0008006" key="8">
    <source>
        <dbReference type="Google" id="ProtNLM"/>
    </source>
</evidence>
<proteinExistence type="inferred from homology"/>
<evidence type="ECO:0000256" key="1">
    <source>
        <dbReference type="ARBA" id="ARBA00004496"/>
    </source>
</evidence>
<dbReference type="GO" id="GO:0031087">
    <property type="term" value="P:deadenylation-independent decapping of nuclear-transcribed mRNA"/>
    <property type="evidence" value="ECO:0007669"/>
    <property type="project" value="TreeGrafter"/>
</dbReference>
<evidence type="ECO:0000256" key="5">
    <source>
        <dbReference type="SAM" id="MobiDB-lite"/>
    </source>
</evidence>
<dbReference type="EMBL" id="CP120627">
    <property type="protein sequence ID" value="WEW56426.1"/>
    <property type="molecule type" value="Genomic_DNA"/>
</dbReference>
<dbReference type="InterPro" id="IPR011993">
    <property type="entry name" value="PH-like_dom_sf"/>
</dbReference>
<feature type="compositionally biased region" description="Basic residues" evidence="5">
    <location>
        <begin position="1"/>
        <end position="18"/>
    </location>
</feature>
<dbReference type="AlphaFoldDB" id="A0AAF0IHA3"/>
<dbReference type="GO" id="GO:0003729">
    <property type="term" value="F:mRNA binding"/>
    <property type="evidence" value="ECO:0007669"/>
    <property type="project" value="TreeGrafter"/>
</dbReference>
<dbReference type="Proteomes" id="UP001219355">
    <property type="component" value="Chromosome 1"/>
</dbReference>
<protein>
    <recommendedName>
        <fullName evidence="8">Decapping enzyme Dcp1</fullName>
    </recommendedName>
</protein>
<organism evidence="6 7">
    <name type="scientific">Emydomyces testavorans</name>
    <dbReference type="NCBI Taxonomy" id="2070801"/>
    <lineage>
        <taxon>Eukaryota</taxon>
        <taxon>Fungi</taxon>
        <taxon>Dikarya</taxon>
        <taxon>Ascomycota</taxon>
        <taxon>Pezizomycotina</taxon>
        <taxon>Eurotiomycetes</taxon>
        <taxon>Eurotiomycetidae</taxon>
        <taxon>Onygenales</taxon>
        <taxon>Nannizziopsiaceae</taxon>
        <taxon>Emydomyces</taxon>
    </lineage>
</organism>
<dbReference type="Pfam" id="PF06058">
    <property type="entry name" value="DCP1"/>
    <property type="match status" value="1"/>
</dbReference>
<keyword evidence="7" id="KW-1185">Reference proteome</keyword>
<comment type="subcellular location">
    <subcellularLocation>
        <location evidence="1">Cytoplasm</location>
    </subcellularLocation>
</comment>
<reference evidence="6" key="1">
    <citation type="submission" date="2023-03" db="EMBL/GenBank/DDBJ databases">
        <title>Emydomyces testavorans Genome Sequence.</title>
        <authorList>
            <person name="Hoyer L."/>
        </authorList>
    </citation>
    <scope>NUCLEOTIDE SEQUENCE</scope>
    <source>
        <strain evidence="6">16-2883</strain>
    </source>
</reference>
<feature type="region of interest" description="Disordered" evidence="5">
    <location>
        <begin position="277"/>
        <end position="304"/>
    </location>
</feature>